<evidence type="ECO:0000313" key="3">
    <source>
        <dbReference type="Proteomes" id="UP000054016"/>
    </source>
</evidence>
<sequence>MGRRRKKVVRIPKKRLPKFFSCPKCGKETVKVELFRDESRAAAGCSSCGFQEEFPVKPAQGEVDVYCMLTDRVYGSSRRSSVTNTKNA</sequence>
<comment type="caution">
    <text evidence="2">The sequence shown here is derived from an EMBL/GenBank/DDBJ whole genome shotgun (WGS) entry which is preliminary data.</text>
</comment>
<dbReference type="SUPFAM" id="SSF57783">
    <property type="entry name" value="Zinc beta-ribbon"/>
    <property type="match status" value="1"/>
</dbReference>
<dbReference type="Pfam" id="PF05129">
    <property type="entry name" value="Zn_ribbon_Elf1"/>
    <property type="match status" value="1"/>
</dbReference>
<evidence type="ECO:0000256" key="1">
    <source>
        <dbReference type="ARBA" id="ARBA00022833"/>
    </source>
</evidence>
<proteinExistence type="predicted"/>
<evidence type="ECO:0008006" key="4">
    <source>
        <dbReference type="Google" id="ProtNLM"/>
    </source>
</evidence>
<keyword evidence="1" id="KW-0862">Zinc</keyword>
<reference evidence="3" key="1">
    <citation type="submission" date="2015-06" db="EMBL/GenBank/DDBJ databases">
        <title>New insights into the roles of widespread benthic archaea in carbon and nitrogen cycling.</title>
        <authorList>
            <person name="Lazar C.S."/>
            <person name="Baker B.J."/>
            <person name="Seitz K.W."/>
            <person name="Hyde A.S."/>
            <person name="Dick G.J."/>
            <person name="Hinrichs K.-U."/>
            <person name="Teske A.P."/>
        </authorList>
    </citation>
    <scope>NUCLEOTIDE SEQUENCE [LARGE SCALE GENOMIC DNA]</scope>
</reference>
<dbReference type="InterPro" id="IPR038567">
    <property type="entry name" value="T_Elf1_sf"/>
</dbReference>
<dbReference type="EMBL" id="LFWV01000004">
    <property type="protein sequence ID" value="KON32328.1"/>
    <property type="molecule type" value="Genomic_DNA"/>
</dbReference>
<gene>
    <name evidence="2" type="ORF">AC478_00470</name>
</gene>
<dbReference type="Proteomes" id="UP000054016">
    <property type="component" value="Unassembled WGS sequence"/>
</dbReference>
<accession>A0A0M0BUM2</accession>
<dbReference type="Gene3D" id="2.20.25.190">
    <property type="match status" value="1"/>
</dbReference>
<evidence type="ECO:0000313" key="2">
    <source>
        <dbReference type="EMBL" id="KON32328.1"/>
    </source>
</evidence>
<protein>
    <recommendedName>
        <fullName evidence="4">Transcription elongation factor</fullName>
    </recommendedName>
</protein>
<name>A0A0M0BUM2_9ARCH</name>
<dbReference type="InterPro" id="IPR007808">
    <property type="entry name" value="Elf1"/>
</dbReference>
<organism evidence="2 3">
    <name type="scientific">miscellaneous Crenarchaeota group-1 archaeon SG8-32-3</name>
    <dbReference type="NCBI Taxonomy" id="1685125"/>
    <lineage>
        <taxon>Archaea</taxon>
        <taxon>Candidatus Bathyarchaeota</taxon>
        <taxon>MCG-1</taxon>
    </lineage>
</organism>
<dbReference type="AlphaFoldDB" id="A0A0M0BUM2"/>